<evidence type="ECO:0000313" key="3">
    <source>
        <dbReference type="EMBL" id="SFL78686.1"/>
    </source>
</evidence>
<evidence type="ECO:0000256" key="1">
    <source>
        <dbReference type="ARBA" id="ARBA00022603"/>
    </source>
</evidence>
<dbReference type="PANTHER" id="PTHR43542:SF1">
    <property type="entry name" value="METHYLTRANSFERASE"/>
    <property type="match status" value="1"/>
</dbReference>
<dbReference type="GO" id="GO:0003676">
    <property type="term" value="F:nucleic acid binding"/>
    <property type="evidence" value="ECO:0007669"/>
    <property type="project" value="InterPro"/>
</dbReference>
<gene>
    <name evidence="3" type="ORF">SAMN05421830_106141</name>
</gene>
<dbReference type="InterPro" id="IPR004398">
    <property type="entry name" value="RNA_MeTrfase_RsmD"/>
</dbReference>
<organism evidence="3 4">
    <name type="scientific">Desulfomicrobium norvegicum (strain DSM 1741 / NCIMB 8310)</name>
    <name type="common">Desulfovibrio baculatus (strain Norway 4)</name>
    <name type="synonym">Desulfovibrio desulfuricans (strain Norway 4)</name>
    <dbReference type="NCBI Taxonomy" id="52561"/>
    <lineage>
        <taxon>Bacteria</taxon>
        <taxon>Pseudomonadati</taxon>
        <taxon>Thermodesulfobacteriota</taxon>
        <taxon>Desulfovibrionia</taxon>
        <taxon>Desulfovibrionales</taxon>
        <taxon>Desulfomicrobiaceae</taxon>
        <taxon>Desulfomicrobium</taxon>
    </lineage>
</organism>
<dbReference type="GO" id="GO:0031167">
    <property type="term" value="P:rRNA methylation"/>
    <property type="evidence" value="ECO:0007669"/>
    <property type="project" value="InterPro"/>
</dbReference>
<dbReference type="PIRSF" id="PIRSF004553">
    <property type="entry name" value="CHP00095"/>
    <property type="match status" value="1"/>
</dbReference>
<evidence type="ECO:0000256" key="2">
    <source>
        <dbReference type="ARBA" id="ARBA00022679"/>
    </source>
</evidence>
<dbReference type="Gene3D" id="3.40.50.150">
    <property type="entry name" value="Vaccinia Virus protein VP39"/>
    <property type="match status" value="1"/>
</dbReference>
<dbReference type="PROSITE" id="PS00092">
    <property type="entry name" value="N6_MTASE"/>
    <property type="match status" value="1"/>
</dbReference>
<dbReference type="NCBIfam" id="TIGR00095">
    <property type="entry name" value="16S rRNA (guanine(966)-N(2))-methyltransferase RsmD"/>
    <property type="match status" value="1"/>
</dbReference>
<dbReference type="Pfam" id="PF03602">
    <property type="entry name" value="Cons_hypoth95"/>
    <property type="match status" value="1"/>
</dbReference>
<accession>A0A8G2C3A8</accession>
<reference evidence="3 4" key="1">
    <citation type="submission" date="2016-10" db="EMBL/GenBank/DDBJ databases">
        <authorList>
            <person name="Varghese N."/>
            <person name="Submissions S."/>
        </authorList>
    </citation>
    <scope>NUCLEOTIDE SEQUENCE [LARGE SCALE GENOMIC DNA]</scope>
    <source>
        <strain evidence="3 4">DSM 1741</strain>
    </source>
</reference>
<protein>
    <submittedName>
        <fullName evidence="3">16S rRNA (Guanine966-N2)-methyltransferase</fullName>
    </submittedName>
</protein>
<dbReference type="OrthoDB" id="9803017at2"/>
<sequence>MRIIAGEYRGRRIRTTEGPGYRPATGKVRESLFSMLESLGVDWPQTRVADIFAGSGSLGIEALSRGTRDAVFVEKAAQAAALIRSNLEALGVERRRCGVVKADALRWLASGGRGPFGLVFIDPPYGKDLLLPTLGLLLEHGALAQDGIVCVEVEAGLRFENPPRQDLILLRDKLYGQTRICIWRRN</sequence>
<dbReference type="GO" id="GO:0008168">
    <property type="term" value="F:methyltransferase activity"/>
    <property type="evidence" value="ECO:0007669"/>
    <property type="project" value="UniProtKB-KW"/>
</dbReference>
<dbReference type="InterPro" id="IPR029063">
    <property type="entry name" value="SAM-dependent_MTases_sf"/>
</dbReference>
<dbReference type="AlphaFoldDB" id="A0A8G2C3A8"/>
<evidence type="ECO:0000313" key="4">
    <source>
        <dbReference type="Proteomes" id="UP000199581"/>
    </source>
</evidence>
<dbReference type="PANTHER" id="PTHR43542">
    <property type="entry name" value="METHYLTRANSFERASE"/>
    <property type="match status" value="1"/>
</dbReference>
<dbReference type="Proteomes" id="UP000199581">
    <property type="component" value="Unassembled WGS sequence"/>
</dbReference>
<comment type="caution">
    <text evidence="3">The sequence shown here is derived from an EMBL/GenBank/DDBJ whole genome shotgun (WGS) entry which is preliminary data.</text>
</comment>
<dbReference type="EMBL" id="FOTO01000006">
    <property type="protein sequence ID" value="SFL78686.1"/>
    <property type="molecule type" value="Genomic_DNA"/>
</dbReference>
<name>A0A8G2C3A8_DESNO</name>
<dbReference type="CDD" id="cd02440">
    <property type="entry name" value="AdoMet_MTases"/>
    <property type="match status" value="1"/>
</dbReference>
<keyword evidence="4" id="KW-1185">Reference proteome</keyword>
<keyword evidence="1 3" id="KW-0489">Methyltransferase</keyword>
<dbReference type="RefSeq" id="WP_092192185.1">
    <property type="nucleotide sequence ID" value="NZ_FOTO01000006.1"/>
</dbReference>
<proteinExistence type="predicted"/>
<dbReference type="InterPro" id="IPR002052">
    <property type="entry name" value="DNA_methylase_N6_adenine_CS"/>
</dbReference>
<dbReference type="SUPFAM" id="SSF53335">
    <property type="entry name" value="S-adenosyl-L-methionine-dependent methyltransferases"/>
    <property type="match status" value="1"/>
</dbReference>
<keyword evidence="2 3" id="KW-0808">Transferase</keyword>